<keyword evidence="10" id="KW-1185">Reference proteome</keyword>
<comment type="similarity">
    <text evidence="2">Belongs to the bacterial sugar transferase family.</text>
</comment>
<feature type="transmembrane region" description="Helical" evidence="7">
    <location>
        <begin position="56"/>
        <end position="77"/>
    </location>
</feature>
<dbReference type="OrthoDB" id="9808602at2"/>
<name>A9KIM8_LACP7</name>
<keyword evidence="5 7" id="KW-1133">Transmembrane helix</keyword>
<feature type="transmembrane region" description="Helical" evidence="7">
    <location>
        <begin position="89"/>
        <end position="109"/>
    </location>
</feature>
<dbReference type="AlphaFoldDB" id="A9KIM8"/>
<reference evidence="10" key="1">
    <citation type="submission" date="2007-11" db="EMBL/GenBank/DDBJ databases">
        <title>Complete genome sequence of Clostridium phytofermentans ISDg.</title>
        <authorList>
            <person name="Leschine S.B."/>
            <person name="Warnick T.A."/>
            <person name="Blanchard J.L."/>
            <person name="Schnell D.J."/>
            <person name="Petit E.L."/>
            <person name="LaTouf W.G."/>
            <person name="Copeland A."/>
            <person name="Lucas S."/>
            <person name="Lapidus A."/>
            <person name="Barry K."/>
            <person name="Glavina del Rio T."/>
            <person name="Dalin E."/>
            <person name="Tice H."/>
            <person name="Pitluck S."/>
            <person name="Kiss H."/>
            <person name="Brettin T."/>
            <person name="Bruce D."/>
            <person name="Detter J.C."/>
            <person name="Han C."/>
            <person name="Kuske C."/>
            <person name="Schmutz J."/>
            <person name="Larimer F."/>
            <person name="Land M."/>
            <person name="Hauser L."/>
            <person name="Kyrpides N."/>
            <person name="Kim E.A."/>
            <person name="Richardson P."/>
        </authorList>
    </citation>
    <scope>NUCLEOTIDE SEQUENCE [LARGE SCALE GENOMIC DNA]</scope>
    <source>
        <strain evidence="10">ATCC 700394 / DSM 18823 / ISDg</strain>
    </source>
</reference>
<dbReference type="NCBIfam" id="TIGR03023">
    <property type="entry name" value="WcaJ_sugtrans"/>
    <property type="match status" value="1"/>
</dbReference>
<comment type="subcellular location">
    <subcellularLocation>
        <location evidence="1">Membrane</location>
        <topology evidence="1">Multi-pass membrane protein</topology>
    </subcellularLocation>
</comment>
<dbReference type="RefSeq" id="WP_012201539.1">
    <property type="nucleotide sequence ID" value="NC_010001.1"/>
</dbReference>
<organism evidence="9 10">
    <name type="scientific">Lachnoclostridium phytofermentans (strain ATCC 700394 / DSM 18823 / ISDg)</name>
    <name type="common">Clostridium phytofermentans</name>
    <dbReference type="NCBI Taxonomy" id="357809"/>
    <lineage>
        <taxon>Bacteria</taxon>
        <taxon>Bacillati</taxon>
        <taxon>Bacillota</taxon>
        <taxon>Clostridia</taxon>
        <taxon>Lachnospirales</taxon>
        <taxon>Lachnospiraceae</taxon>
    </lineage>
</organism>
<feature type="transmembrane region" description="Helical" evidence="7">
    <location>
        <begin position="12"/>
        <end position="36"/>
    </location>
</feature>
<dbReference type="InterPro" id="IPR017475">
    <property type="entry name" value="EPS_sugar_tfrase"/>
</dbReference>
<dbReference type="eggNOG" id="COG2148">
    <property type="taxonomic scope" value="Bacteria"/>
</dbReference>
<dbReference type="STRING" id="357809.Cphy_3542"/>
<dbReference type="EC" id="2.7.8.6" evidence="9"/>
<dbReference type="Proteomes" id="UP000000370">
    <property type="component" value="Chromosome"/>
</dbReference>
<evidence type="ECO:0000256" key="4">
    <source>
        <dbReference type="ARBA" id="ARBA00022692"/>
    </source>
</evidence>
<feature type="transmembrane region" description="Helical" evidence="7">
    <location>
        <begin position="121"/>
        <end position="138"/>
    </location>
</feature>
<keyword evidence="6 7" id="KW-0472">Membrane</keyword>
<dbReference type="Pfam" id="PF02397">
    <property type="entry name" value="Bac_transf"/>
    <property type="match status" value="1"/>
</dbReference>
<evidence type="ECO:0000313" key="9">
    <source>
        <dbReference type="EMBL" id="ABX43891.1"/>
    </source>
</evidence>
<evidence type="ECO:0000256" key="2">
    <source>
        <dbReference type="ARBA" id="ARBA00006464"/>
    </source>
</evidence>
<keyword evidence="4 7" id="KW-0812">Transmembrane</keyword>
<dbReference type="GO" id="GO:0047360">
    <property type="term" value="F:undecaprenyl-phosphate galactose phosphotransferase activity"/>
    <property type="evidence" value="ECO:0007669"/>
    <property type="project" value="UniProtKB-EC"/>
</dbReference>
<accession>A9KIM8</accession>
<dbReference type="Gene3D" id="3.40.50.720">
    <property type="entry name" value="NAD(P)-binding Rossmann-like Domain"/>
    <property type="match status" value="1"/>
</dbReference>
<dbReference type="GO" id="GO:0016020">
    <property type="term" value="C:membrane"/>
    <property type="evidence" value="ECO:0007669"/>
    <property type="project" value="UniProtKB-SubCell"/>
</dbReference>
<feature type="transmembrane region" description="Helical" evidence="7">
    <location>
        <begin position="288"/>
        <end position="312"/>
    </location>
</feature>
<dbReference type="KEGG" id="cpy:Cphy_3542"/>
<feature type="domain" description="Bacterial sugar transferase" evidence="8">
    <location>
        <begin position="286"/>
        <end position="465"/>
    </location>
</feature>
<protein>
    <submittedName>
        <fullName evidence="9">Undecaprenyl-phosphate glucose phosphotransferase</fullName>
        <ecNumber evidence="9">2.7.8.6</ecNumber>
    </submittedName>
</protein>
<evidence type="ECO:0000256" key="1">
    <source>
        <dbReference type="ARBA" id="ARBA00004141"/>
    </source>
</evidence>
<sequence>MIKDNQKILNRIHIIIDGILIILAFISAYSLRFHLLKGMPFFEIEDSEKFYELYKLLPYLYILVPAYLIIYSSCNMYKPQRSNSKRIMVWNLVKANFIGILVFISILWLTKELDVSRKFSATFMTVSVLYGALFRFILAKILSEMRRKGFNQKHVLIVGYSRAAEGYIDRLAGNPDWGYHIYGILDDIMEVGTTYKKVKVIGTTDELQTILEENDLDEIAVTLSINEYAKLEYLVGVCEKAGAHTKFVPDYHNIIPTIPVMEDLDGLPVINIRNVPLNNSFNSIVKRLVDVFGAIVALILFSIPMAIVAIIIKCTSPGPLIYSQVRVGLHNKEFKMYKFRSMVVQTEKSEKKAWTTANDNRVTPIGRFIRKTSIDELPQLFNILCGDMSLVGPRPERPYFVEKFKEEIPRYMIKHQVRPGLTGWAQINGFRGDTSIRKRIECDLYYIENWTLGLDFKILFLTIFKGFINKNAY</sequence>
<dbReference type="InterPro" id="IPR017473">
    <property type="entry name" value="Undecaprenyl-P_gluc_Ptfrase"/>
</dbReference>
<evidence type="ECO:0000256" key="5">
    <source>
        <dbReference type="ARBA" id="ARBA00022989"/>
    </source>
</evidence>
<dbReference type="InterPro" id="IPR003362">
    <property type="entry name" value="Bact_transf"/>
</dbReference>
<dbReference type="PANTHER" id="PTHR30576:SF0">
    <property type="entry name" value="UNDECAPRENYL-PHOSPHATE N-ACETYLGALACTOSAMINYL 1-PHOSPHATE TRANSFERASE-RELATED"/>
    <property type="match status" value="1"/>
</dbReference>
<keyword evidence="3 9" id="KW-0808">Transferase</keyword>
<evidence type="ECO:0000256" key="6">
    <source>
        <dbReference type="ARBA" id="ARBA00023136"/>
    </source>
</evidence>
<dbReference type="NCBIfam" id="TIGR03025">
    <property type="entry name" value="EPS_sugtrans"/>
    <property type="match status" value="1"/>
</dbReference>
<evidence type="ECO:0000313" key="10">
    <source>
        <dbReference type="Proteomes" id="UP000000370"/>
    </source>
</evidence>
<gene>
    <name evidence="9" type="ordered locus">Cphy_3542</name>
</gene>
<evidence type="ECO:0000259" key="8">
    <source>
        <dbReference type="Pfam" id="PF02397"/>
    </source>
</evidence>
<dbReference type="PANTHER" id="PTHR30576">
    <property type="entry name" value="COLANIC BIOSYNTHESIS UDP-GLUCOSE LIPID CARRIER TRANSFERASE"/>
    <property type="match status" value="1"/>
</dbReference>
<proteinExistence type="inferred from homology"/>
<dbReference type="EMBL" id="CP000885">
    <property type="protein sequence ID" value="ABX43891.1"/>
    <property type="molecule type" value="Genomic_DNA"/>
</dbReference>
<evidence type="ECO:0000256" key="3">
    <source>
        <dbReference type="ARBA" id="ARBA00022679"/>
    </source>
</evidence>
<evidence type="ECO:0000256" key="7">
    <source>
        <dbReference type="SAM" id="Phobius"/>
    </source>
</evidence>
<dbReference type="Pfam" id="PF13727">
    <property type="entry name" value="CoA_binding_3"/>
    <property type="match status" value="1"/>
</dbReference>
<dbReference type="HOGENOM" id="CLU_024920_0_1_9"/>